<name>A0A0B6Z6L9_9EUPU</name>
<gene>
    <name evidence="1" type="primary">ORF48657</name>
</gene>
<accession>A0A0B6Z6L9</accession>
<feature type="non-terminal residue" evidence="1">
    <location>
        <position position="1"/>
    </location>
</feature>
<dbReference type="EMBL" id="HACG01016681">
    <property type="protein sequence ID" value="CEK63546.1"/>
    <property type="molecule type" value="Transcribed_RNA"/>
</dbReference>
<evidence type="ECO:0000313" key="1">
    <source>
        <dbReference type="EMBL" id="CEK63546.1"/>
    </source>
</evidence>
<reference evidence="1" key="1">
    <citation type="submission" date="2014-12" db="EMBL/GenBank/DDBJ databases">
        <title>Insight into the proteome of Arion vulgaris.</title>
        <authorList>
            <person name="Aradska J."/>
            <person name="Bulat T."/>
            <person name="Smidak R."/>
            <person name="Sarate P."/>
            <person name="Gangsoo J."/>
            <person name="Sialana F."/>
            <person name="Bilban M."/>
            <person name="Lubec G."/>
        </authorList>
    </citation>
    <scope>NUCLEOTIDE SEQUENCE</scope>
    <source>
        <tissue evidence="1">Skin</tissue>
    </source>
</reference>
<protein>
    <submittedName>
        <fullName evidence="1">Uncharacterized protein</fullName>
    </submittedName>
</protein>
<organism evidence="1">
    <name type="scientific">Arion vulgaris</name>
    <dbReference type="NCBI Taxonomy" id="1028688"/>
    <lineage>
        <taxon>Eukaryota</taxon>
        <taxon>Metazoa</taxon>
        <taxon>Spiralia</taxon>
        <taxon>Lophotrochozoa</taxon>
        <taxon>Mollusca</taxon>
        <taxon>Gastropoda</taxon>
        <taxon>Heterobranchia</taxon>
        <taxon>Euthyneura</taxon>
        <taxon>Panpulmonata</taxon>
        <taxon>Eupulmonata</taxon>
        <taxon>Stylommatophora</taxon>
        <taxon>Helicina</taxon>
        <taxon>Arionoidea</taxon>
        <taxon>Arionidae</taxon>
        <taxon>Arion</taxon>
    </lineage>
</organism>
<proteinExistence type="predicted"/>
<dbReference type="AlphaFoldDB" id="A0A0B6Z6L9"/>
<sequence>IEEKDDEMCEETILLRRLPAKTQDINLTSSQFQTVSIHDIPVIKFFEQEMSETS</sequence>